<dbReference type="Proteomes" id="UP000886523">
    <property type="component" value="Unassembled WGS sequence"/>
</dbReference>
<comment type="caution">
    <text evidence="1">The sequence shown here is derived from an EMBL/GenBank/DDBJ whole genome shotgun (WGS) entry which is preliminary data.</text>
</comment>
<reference evidence="1" key="1">
    <citation type="journal article" date="2020" name="Nat. Commun.">
        <title>Large-scale genome sequencing of mycorrhizal fungi provides insights into the early evolution of symbiotic traits.</title>
        <authorList>
            <person name="Miyauchi S."/>
            <person name="Kiss E."/>
            <person name="Kuo A."/>
            <person name="Drula E."/>
            <person name="Kohler A."/>
            <person name="Sanchez-Garcia M."/>
            <person name="Morin E."/>
            <person name="Andreopoulos B."/>
            <person name="Barry K.W."/>
            <person name="Bonito G."/>
            <person name="Buee M."/>
            <person name="Carver A."/>
            <person name="Chen C."/>
            <person name="Cichocki N."/>
            <person name="Clum A."/>
            <person name="Culley D."/>
            <person name="Crous P.W."/>
            <person name="Fauchery L."/>
            <person name="Girlanda M."/>
            <person name="Hayes R.D."/>
            <person name="Keri Z."/>
            <person name="LaButti K."/>
            <person name="Lipzen A."/>
            <person name="Lombard V."/>
            <person name="Magnuson J."/>
            <person name="Maillard F."/>
            <person name="Murat C."/>
            <person name="Nolan M."/>
            <person name="Ohm R.A."/>
            <person name="Pangilinan J."/>
            <person name="Pereira M.F."/>
            <person name="Perotto S."/>
            <person name="Peter M."/>
            <person name="Pfister S."/>
            <person name="Riley R."/>
            <person name="Sitrit Y."/>
            <person name="Stielow J.B."/>
            <person name="Szollosi G."/>
            <person name="Zifcakova L."/>
            <person name="Stursova M."/>
            <person name="Spatafora J.W."/>
            <person name="Tedersoo L."/>
            <person name="Vaario L.M."/>
            <person name="Yamada A."/>
            <person name="Yan M."/>
            <person name="Wang P."/>
            <person name="Xu J."/>
            <person name="Bruns T."/>
            <person name="Baldrian P."/>
            <person name="Vilgalys R."/>
            <person name="Dunand C."/>
            <person name="Henrissat B."/>
            <person name="Grigoriev I.V."/>
            <person name="Hibbett D."/>
            <person name="Nagy L.G."/>
            <person name="Martin F.M."/>
        </authorList>
    </citation>
    <scope>NUCLEOTIDE SEQUENCE</scope>
    <source>
        <strain evidence="1">UP504</strain>
    </source>
</reference>
<evidence type="ECO:0000313" key="1">
    <source>
        <dbReference type="EMBL" id="KAF9503686.1"/>
    </source>
</evidence>
<sequence length="143" mass="15422">MSRITDRSYEPSITHVQNVSGRVYGISGGLFQSVYTSTSGWAANWARGVLASTMYDAYSVPDVVAADAQVKTLLDLDDTGMPSFLREASIQPGMRIGHYQQWKIIDKVKGAGRKGDACVGMMYMNSVGCMLAMSSLTLGPNPS</sequence>
<name>A0A9P6AEY7_9AGAM</name>
<accession>A0A9P6AEY7</accession>
<evidence type="ECO:0000313" key="2">
    <source>
        <dbReference type="Proteomes" id="UP000886523"/>
    </source>
</evidence>
<protein>
    <submittedName>
        <fullName evidence="1">Uncharacterized protein</fullName>
    </submittedName>
</protein>
<proteinExistence type="predicted"/>
<dbReference type="AlphaFoldDB" id="A0A9P6AEY7"/>
<dbReference type="OrthoDB" id="333024at2759"/>
<dbReference type="EMBL" id="MU129315">
    <property type="protein sequence ID" value="KAF9503686.1"/>
    <property type="molecule type" value="Genomic_DNA"/>
</dbReference>
<gene>
    <name evidence="1" type="ORF">BS47DRAFT_1369349</name>
</gene>
<organism evidence="1 2">
    <name type="scientific">Hydnum rufescens UP504</name>
    <dbReference type="NCBI Taxonomy" id="1448309"/>
    <lineage>
        <taxon>Eukaryota</taxon>
        <taxon>Fungi</taxon>
        <taxon>Dikarya</taxon>
        <taxon>Basidiomycota</taxon>
        <taxon>Agaricomycotina</taxon>
        <taxon>Agaricomycetes</taxon>
        <taxon>Cantharellales</taxon>
        <taxon>Hydnaceae</taxon>
        <taxon>Hydnum</taxon>
    </lineage>
</organism>
<keyword evidence="2" id="KW-1185">Reference proteome</keyword>
<dbReference type="Gene3D" id="3.40.50.720">
    <property type="entry name" value="NAD(P)-binding Rossmann-like Domain"/>
    <property type="match status" value="1"/>
</dbReference>